<evidence type="ECO:0000313" key="2">
    <source>
        <dbReference type="Proteomes" id="UP000789860"/>
    </source>
</evidence>
<keyword evidence="2" id="KW-1185">Reference proteome</keyword>
<gene>
    <name evidence="1" type="ORF">SCALOS_LOCUS7297</name>
</gene>
<protein>
    <submittedName>
        <fullName evidence="1">11434_t:CDS:1</fullName>
    </submittedName>
</protein>
<accession>A0ACA9MTE9</accession>
<dbReference type="Proteomes" id="UP000789860">
    <property type="component" value="Unassembled WGS sequence"/>
</dbReference>
<comment type="caution">
    <text evidence="1">The sequence shown here is derived from an EMBL/GenBank/DDBJ whole genome shotgun (WGS) entry which is preliminary data.</text>
</comment>
<evidence type="ECO:0000313" key="1">
    <source>
        <dbReference type="EMBL" id="CAG8611178.1"/>
    </source>
</evidence>
<feature type="non-terminal residue" evidence="1">
    <location>
        <position position="1"/>
    </location>
</feature>
<proteinExistence type="predicted"/>
<name>A0ACA9MTE9_9GLOM</name>
<reference evidence="1" key="1">
    <citation type="submission" date="2021-06" db="EMBL/GenBank/DDBJ databases">
        <authorList>
            <person name="Kallberg Y."/>
            <person name="Tangrot J."/>
            <person name="Rosling A."/>
        </authorList>
    </citation>
    <scope>NUCLEOTIDE SEQUENCE</scope>
    <source>
        <strain evidence="1">AU212A</strain>
    </source>
</reference>
<sequence length="186" mass="21179">DRIAVWVRDKDNVSVINGIGRRLLKILDLQNEKGIGMDFQFNEDALKSGTSYNNRVYLSLESLKQELENEEKARLEELAKSAKRQSLNFEDFKANVTVSTPDIVTIDVDAEIDAANAKIKLTNENNKENDDYQDDNHNENNDNQDDNIEENGDYQDDSCHDDNHQDKDSTCLPTDPVTDICNNDPK</sequence>
<organism evidence="1 2">
    <name type="scientific">Scutellospora calospora</name>
    <dbReference type="NCBI Taxonomy" id="85575"/>
    <lineage>
        <taxon>Eukaryota</taxon>
        <taxon>Fungi</taxon>
        <taxon>Fungi incertae sedis</taxon>
        <taxon>Mucoromycota</taxon>
        <taxon>Glomeromycotina</taxon>
        <taxon>Glomeromycetes</taxon>
        <taxon>Diversisporales</taxon>
        <taxon>Gigasporaceae</taxon>
        <taxon>Scutellospora</taxon>
    </lineage>
</organism>
<dbReference type="EMBL" id="CAJVPM010015964">
    <property type="protein sequence ID" value="CAG8611178.1"/>
    <property type="molecule type" value="Genomic_DNA"/>
</dbReference>